<feature type="chain" id="PRO_5031280494" evidence="10">
    <location>
        <begin position="30"/>
        <end position="742"/>
    </location>
</feature>
<dbReference type="GO" id="GO:0009279">
    <property type="term" value="C:cell outer membrane"/>
    <property type="evidence" value="ECO:0007669"/>
    <property type="project" value="UniProtKB-SubCell"/>
</dbReference>
<keyword evidence="2 8" id="KW-0813">Transport</keyword>
<dbReference type="PROSITE" id="PS52016">
    <property type="entry name" value="TONB_DEPENDENT_REC_3"/>
    <property type="match status" value="1"/>
</dbReference>
<evidence type="ECO:0000313" key="13">
    <source>
        <dbReference type="EMBL" id="MBB6209388.1"/>
    </source>
</evidence>
<comment type="subcellular location">
    <subcellularLocation>
        <location evidence="1 8">Cell outer membrane</location>
        <topology evidence="1 8">Multi-pass membrane protein</topology>
    </subcellularLocation>
</comment>
<evidence type="ECO:0000256" key="1">
    <source>
        <dbReference type="ARBA" id="ARBA00004571"/>
    </source>
</evidence>
<dbReference type="Gene3D" id="2.170.130.10">
    <property type="entry name" value="TonB-dependent receptor, plug domain"/>
    <property type="match status" value="1"/>
</dbReference>
<feature type="signal peptide" evidence="10">
    <location>
        <begin position="1"/>
        <end position="29"/>
    </location>
</feature>
<accession>A0A7X0DKW3</accession>
<proteinExistence type="inferred from homology"/>
<dbReference type="PANTHER" id="PTHR30069">
    <property type="entry name" value="TONB-DEPENDENT OUTER MEMBRANE RECEPTOR"/>
    <property type="match status" value="1"/>
</dbReference>
<evidence type="ECO:0000256" key="3">
    <source>
        <dbReference type="ARBA" id="ARBA00022452"/>
    </source>
</evidence>
<evidence type="ECO:0000256" key="10">
    <source>
        <dbReference type="SAM" id="SignalP"/>
    </source>
</evidence>
<dbReference type="CDD" id="cd01347">
    <property type="entry name" value="ligand_gated_channel"/>
    <property type="match status" value="1"/>
</dbReference>
<comment type="caution">
    <text evidence="13">The sequence shown here is derived from an EMBL/GenBank/DDBJ whole genome shotgun (WGS) entry which is preliminary data.</text>
</comment>
<dbReference type="RefSeq" id="WP_184261623.1">
    <property type="nucleotide sequence ID" value="NZ_JACIIX010000002.1"/>
</dbReference>
<dbReference type="EMBL" id="JACIIX010000002">
    <property type="protein sequence ID" value="MBB6209388.1"/>
    <property type="molecule type" value="Genomic_DNA"/>
</dbReference>
<dbReference type="GO" id="GO:0044718">
    <property type="term" value="P:siderophore transmembrane transport"/>
    <property type="evidence" value="ECO:0007669"/>
    <property type="project" value="TreeGrafter"/>
</dbReference>
<organism evidence="13 14">
    <name type="scientific">Novispirillum itersonii</name>
    <name type="common">Aquaspirillum itersonii</name>
    <dbReference type="NCBI Taxonomy" id="189"/>
    <lineage>
        <taxon>Bacteria</taxon>
        <taxon>Pseudomonadati</taxon>
        <taxon>Pseudomonadota</taxon>
        <taxon>Alphaproteobacteria</taxon>
        <taxon>Rhodospirillales</taxon>
        <taxon>Novispirillaceae</taxon>
        <taxon>Novispirillum</taxon>
    </lineage>
</organism>
<evidence type="ECO:0000256" key="4">
    <source>
        <dbReference type="ARBA" id="ARBA00022692"/>
    </source>
</evidence>
<keyword evidence="10" id="KW-0732">Signal</keyword>
<keyword evidence="14" id="KW-1185">Reference proteome</keyword>
<evidence type="ECO:0000259" key="12">
    <source>
        <dbReference type="Pfam" id="PF07715"/>
    </source>
</evidence>
<feature type="domain" description="TonB-dependent receptor plug" evidence="12">
    <location>
        <begin position="58"/>
        <end position="169"/>
    </location>
</feature>
<name>A0A7X0DKW3_NOVIT</name>
<protein>
    <submittedName>
        <fullName evidence="13">Iron complex outermembrane receptor protein</fullName>
    </submittedName>
</protein>
<evidence type="ECO:0000256" key="5">
    <source>
        <dbReference type="ARBA" id="ARBA00023077"/>
    </source>
</evidence>
<keyword evidence="4 8" id="KW-0812">Transmembrane</keyword>
<feature type="domain" description="TonB-dependent receptor-like beta-barrel" evidence="11">
    <location>
        <begin position="268"/>
        <end position="704"/>
    </location>
</feature>
<evidence type="ECO:0000256" key="8">
    <source>
        <dbReference type="PROSITE-ProRule" id="PRU01360"/>
    </source>
</evidence>
<dbReference type="Proteomes" id="UP000544872">
    <property type="component" value="Unassembled WGS sequence"/>
</dbReference>
<keyword evidence="5 9" id="KW-0798">TonB box</keyword>
<evidence type="ECO:0000259" key="11">
    <source>
        <dbReference type="Pfam" id="PF00593"/>
    </source>
</evidence>
<evidence type="ECO:0000256" key="9">
    <source>
        <dbReference type="RuleBase" id="RU003357"/>
    </source>
</evidence>
<keyword evidence="6 8" id="KW-0472">Membrane</keyword>
<dbReference type="PANTHER" id="PTHR30069:SF28">
    <property type="entry name" value="TONB-DEPENDENT RECEPTOR YNCD-RELATED"/>
    <property type="match status" value="1"/>
</dbReference>
<dbReference type="InterPro" id="IPR000531">
    <property type="entry name" value="Beta-barrel_TonB"/>
</dbReference>
<reference evidence="13 14" key="1">
    <citation type="submission" date="2020-08" db="EMBL/GenBank/DDBJ databases">
        <title>Genomic Encyclopedia of Type Strains, Phase IV (KMG-IV): sequencing the most valuable type-strain genomes for metagenomic binning, comparative biology and taxonomic classification.</title>
        <authorList>
            <person name="Goeker M."/>
        </authorList>
    </citation>
    <scope>NUCLEOTIDE SEQUENCE [LARGE SCALE GENOMIC DNA]</scope>
    <source>
        <strain evidence="13 14">DSM 11590</strain>
    </source>
</reference>
<comment type="similarity">
    <text evidence="8 9">Belongs to the TonB-dependent receptor family.</text>
</comment>
<gene>
    <name evidence="13" type="ORF">FHS48_000790</name>
</gene>
<evidence type="ECO:0000256" key="7">
    <source>
        <dbReference type="ARBA" id="ARBA00023237"/>
    </source>
</evidence>
<dbReference type="Pfam" id="PF07715">
    <property type="entry name" value="Plug"/>
    <property type="match status" value="1"/>
</dbReference>
<evidence type="ECO:0000256" key="2">
    <source>
        <dbReference type="ARBA" id="ARBA00022448"/>
    </source>
</evidence>
<evidence type="ECO:0000313" key="14">
    <source>
        <dbReference type="Proteomes" id="UP000544872"/>
    </source>
</evidence>
<dbReference type="SUPFAM" id="SSF56935">
    <property type="entry name" value="Porins"/>
    <property type="match status" value="1"/>
</dbReference>
<dbReference type="InterPro" id="IPR037066">
    <property type="entry name" value="Plug_dom_sf"/>
</dbReference>
<keyword evidence="3 8" id="KW-1134">Transmembrane beta strand</keyword>
<dbReference type="Gene3D" id="2.40.170.20">
    <property type="entry name" value="TonB-dependent receptor, beta-barrel domain"/>
    <property type="match status" value="1"/>
</dbReference>
<dbReference type="InterPro" id="IPR039426">
    <property type="entry name" value="TonB-dep_rcpt-like"/>
</dbReference>
<keyword evidence="7 8" id="KW-0998">Cell outer membrane</keyword>
<dbReference type="Pfam" id="PF00593">
    <property type="entry name" value="TonB_dep_Rec_b-barrel"/>
    <property type="match status" value="1"/>
</dbReference>
<sequence length="742" mass="77707">MSFRPPLRSLLLASAAAVPSLLSAAPALAQSAAPGAAVALPAVTVTAPTPEEDARRRLQAIPGGVAVTGPEDHPDTATRTIADALKGTPGVVVQTFFGGNDQPRIQIRGSGLQQNPVERGILALQDGLPLNRADGSYIAGFATPAAAATTEIYRGYTANRLGATVLGGAINTVSPTGSSHPGNTVTLEGGSHGHLATSVRSGASADGVDGLAQVTHARRDGYRDHNSGDRTTFDLNAGAVLSDHVSTRFFLGYTDLAFDVSGPLTKQRLDSNPQQVHGGPVIVGGIATQAGPNVRRDRPQREATQVRFGNRTSFETGDHLFDVAVGVTNTEDSFRFPVSSGIREISGSDATLVARHAYDPGGNDLPLVETTLRYVIGSAERSDYLNRSGSKGQLFGRNDLDATTLSATSTVNVPVTDTLTLSPSLTYSYATRTSEDIYGAATRPTLAYNPANPGVALPDGAVPTRSTSYDRSYSAVSPSLGLSWQPAAGHRLFTAVSRSFEPPTHDDLLATVNGTPNSSPGRPTPGNPALAADAYRTPDLKAQTATTLEAGWRGPVGAVTVDSTVYTAWVKNELLSLRDSTGAPLGAVNAGDTRHSGLELGLSARLSDGLDARLGYTLQEFRFVNDPLRGNNRLAGAPPHVVSLSVNYALTGAWSVGSDLDWIPVKTPVDNMNTLYNDPYAVVSLRTGYQLTDSVRLFGEVRNLFDTAYAASTLVVDAAQATQAVYLPGDGRSFYAGLKATF</sequence>
<dbReference type="InterPro" id="IPR036942">
    <property type="entry name" value="Beta-barrel_TonB_sf"/>
</dbReference>
<evidence type="ECO:0000256" key="6">
    <source>
        <dbReference type="ARBA" id="ARBA00023136"/>
    </source>
</evidence>
<dbReference type="InterPro" id="IPR012910">
    <property type="entry name" value="Plug_dom"/>
</dbReference>
<keyword evidence="13" id="KW-0675">Receptor</keyword>
<dbReference type="AlphaFoldDB" id="A0A7X0DKW3"/>
<dbReference type="GO" id="GO:0015344">
    <property type="term" value="F:siderophore uptake transmembrane transporter activity"/>
    <property type="evidence" value="ECO:0007669"/>
    <property type="project" value="TreeGrafter"/>
</dbReference>